<name>A0A7J4KRM4_9ARCH</name>
<evidence type="ECO:0000259" key="1">
    <source>
        <dbReference type="Pfam" id="PF00339"/>
    </source>
</evidence>
<reference evidence="3" key="1">
    <citation type="journal article" date="2020" name="bioRxiv">
        <title>A rank-normalized archaeal taxonomy based on genome phylogeny resolves widespread incomplete and uneven classifications.</title>
        <authorList>
            <person name="Rinke C."/>
            <person name="Chuvochina M."/>
            <person name="Mussig A.J."/>
            <person name="Chaumeil P.-A."/>
            <person name="Waite D.W."/>
            <person name="Whitman W.B."/>
            <person name="Parks D.H."/>
            <person name="Hugenholtz P."/>
        </authorList>
    </citation>
    <scope>NUCLEOTIDE SEQUENCE [LARGE SCALE GENOMIC DNA]</scope>
</reference>
<dbReference type="InterPro" id="IPR011021">
    <property type="entry name" value="Arrestin-like_N"/>
</dbReference>
<sequence length="149" mass="16174">MGLGFFSKGSIDIKLEKLSFSQGESIKGNVFLELKKPMKARGVFVSLIGEQKTTTLTSKGPQTTNQVVFSFGLPLDSEKEYGTQKFEYSFDIKAPQMSGQKAPEGIVGGIASAASLFGLGAKPIMWYLLAKLDIPLGFDVSKRMQVNIV</sequence>
<dbReference type="Gene3D" id="2.60.40.640">
    <property type="match status" value="1"/>
</dbReference>
<protein>
    <recommendedName>
        <fullName evidence="1">Arrestin-like N-terminal domain-containing protein</fullName>
    </recommendedName>
</protein>
<dbReference type="InterPro" id="IPR014756">
    <property type="entry name" value="Ig_E-set"/>
</dbReference>
<dbReference type="Proteomes" id="UP000527315">
    <property type="component" value="Unassembled WGS sequence"/>
</dbReference>
<evidence type="ECO:0000313" key="2">
    <source>
        <dbReference type="EMBL" id="HIH32681.1"/>
    </source>
</evidence>
<dbReference type="InterPro" id="IPR014752">
    <property type="entry name" value="Arrestin-like_C"/>
</dbReference>
<evidence type="ECO:0000313" key="3">
    <source>
        <dbReference type="Proteomes" id="UP000527315"/>
    </source>
</evidence>
<comment type="caution">
    <text evidence="2">The sequence shown here is derived from an EMBL/GenBank/DDBJ whole genome shotgun (WGS) entry which is preliminary data.</text>
</comment>
<proteinExistence type="predicted"/>
<organism evidence="2 3">
    <name type="scientific">Candidatus Iainarchaeum sp</name>
    <dbReference type="NCBI Taxonomy" id="3101447"/>
    <lineage>
        <taxon>Archaea</taxon>
        <taxon>Candidatus Iainarchaeota</taxon>
        <taxon>Candidatus Iainarchaeia</taxon>
        <taxon>Candidatus Iainarchaeales</taxon>
        <taxon>Candidatus Iainarchaeaceae</taxon>
        <taxon>Candidatus Iainarchaeum</taxon>
    </lineage>
</organism>
<dbReference type="SUPFAM" id="SSF81296">
    <property type="entry name" value="E set domains"/>
    <property type="match status" value="1"/>
</dbReference>
<gene>
    <name evidence="2" type="ORF">HA227_00355</name>
</gene>
<dbReference type="AlphaFoldDB" id="A0A7J4KRM4"/>
<dbReference type="Pfam" id="PF00339">
    <property type="entry name" value="Arrestin_N"/>
    <property type="match status" value="1"/>
</dbReference>
<feature type="domain" description="Arrestin-like N-terminal" evidence="1">
    <location>
        <begin position="16"/>
        <end position="81"/>
    </location>
</feature>
<dbReference type="EMBL" id="DUFJ01000006">
    <property type="protein sequence ID" value="HIH32681.1"/>
    <property type="molecule type" value="Genomic_DNA"/>
</dbReference>
<accession>A0A7J4KRM4</accession>